<dbReference type="Gene3D" id="2.60.200.20">
    <property type="match status" value="1"/>
</dbReference>
<comment type="caution">
    <text evidence="5">The sequence shown here is derived from an EMBL/GenBank/DDBJ whole genome shotgun (WGS) entry which is preliminary data.</text>
</comment>
<organism evidence="5 6">
    <name type="scientific">Paraglomus occultum</name>
    <dbReference type="NCBI Taxonomy" id="144539"/>
    <lineage>
        <taxon>Eukaryota</taxon>
        <taxon>Fungi</taxon>
        <taxon>Fungi incertae sedis</taxon>
        <taxon>Mucoromycota</taxon>
        <taxon>Glomeromycotina</taxon>
        <taxon>Glomeromycetes</taxon>
        <taxon>Paraglomerales</taxon>
        <taxon>Paraglomeraceae</taxon>
        <taxon>Paraglomus</taxon>
    </lineage>
</organism>
<evidence type="ECO:0000313" key="5">
    <source>
        <dbReference type="EMBL" id="CAG8657216.1"/>
    </source>
</evidence>
<dbReference type="PROSITE" id="PS00107">
    <property type="entry name" value="PROTEIN_KINASE_ATP"/>
    <property type="match status" value="1"/>
</dbReference>
<feature type="domain" description="FHA" evidence="3">
    <location>
        <begin position="65"/>
        <end position="121"/>
    </location>
</feature>
<feature type="binding site" evidence="2">
    <location>
        <position position="196"/>
    </location>
    <ligand>
        <name>ATP</name>
        <dbReference type="ChEBI" id="CHEBI:30616"/>
    </ligand>
</feature>
<evidence type="ECO:0000256" key="2">
    <source>
        <dbReference type="PROSITE-ProRule" id="PRU10141"/>
    </source>
</evidence>
<dbReference type="InterPro" id="IPR017441">
    <property type="entry name" value="Protein_kinase_ATP_BS"/>
</dbReference>
<keyword evidence="6" id="KW-1185">Reference proteome</keyword>
<evidence type="ECO:0000313" key="6">
    <source>
        <dbReference type="Proteomes" id="UP000789572"/>
    </source>
</evidence>
<accession>A0A9N9DXQ2</accession>
<dbReference type="OrthoDB" id="5330228at2759"/>
<dbReference type="PROSITE" id="PS50006">
    <property type="entry name" value="FHA_DOMAIN"/>
    <property type="match status" value="1"/>
</dbReference>
<dbReference type="InterPro" id="IPR008984">
    <property type="entry name" value="SMAD_FHA_dom_sf"/>
</dbReference>
<sequence length="229" mass="25773">VRQVPRKGILDAQEDQMGNSNVSMLNLANATARLTLDGPRQWAKLTPVDRGFNEIREIKIFKDIHKIGRDSKNDTVIKDVGISRNHCVITKVTKQLERDYYETTIQKCSSNPRLWVNGVQIGYPYTMVISPGDIISFPSLELDAHVAYKFEVLLDLNSVLTNFNDKYRTLGVLGQGAFARVTCVQQLSTSRLYACKQIHTSVVRTGTNLQVSSPLAIDREIRILKTANH</sequence>
<dbReference type="InterPro" id="IPR000719">
    <property type="entry name" value="Prot_kinase_dom"/>
</dbReference>
<evidence type="ECO:0000259" key="3">
    <source>
        <dbReference type="PROSITE" id="PS50006"/>
    </source>
</evidence>
<dbReference type="CDD" id="cd00060">
    <property type="entry name" value="FHA"/>
    <property type="match status" value="1"/>
</dbReference>
<dbReference type="SUPFAM" id="SSF56112">
    <property type="entry name" value="Protein kinase-like (PK-like)"/>
    <property type="match status" value="1"/>
</dbReference>
<dbReference type="Gene3D" id="3.30.200.20">
    <property type="entry name" value="Phosphorylase Kinase, domain 1"/>
    <property type="match status" value="1"/>
</dbReference>
<dbReference type="Proteomes" id="UP000789572">
    <property type="component" value="Unassembled WGS sequence"/>
</dbReference>
<dbReference type="InterPro" id="IPR000253">
    <property type="entry name" value="FHA_dom"/>
</dbReference>
<proteinExistence type="inferred from homology"/>
<dbReference type="GO" id="GO:0005524">
    <property type="term" value="F:ATP binding"/>
    <property type="evidence" value="ECO:0007669"/>
    <property type="project" value="UniProtKB-UniRule"/>
</dbReference>
<reference evidence="5" key="1">
    <citation type="submission" date="2021-06" db="EMBL/GenBank/DDBJ databases">
        <authorList>
            <person name="Kallberg Y."/>
            <person name="Tangrot J."/>
            <person name="Rosling A."/>
        </authorList>
    </citation>
    <scope>NUCLEOTIDE SEQUENCE</scope>
    <source>
        <strain evidence="5">IA702</strain>
    </source>
</reference>
<dbReference type="GO" id="GO:0004672">
    <property type="term" value="F:protein kinase activity"/>
    <property type="evidence" value="ECO:0007669"/>
    <property type="project" value="InterPro"/>
</dbReference>
<dbReference type="PROSITE" id="PS50011">
    <property type="entry name" value="PROTEIN_KINASE_DOM"/>
    <property type="match status" value="1"/>
</dbReference>
<feature type="non-terminal residue" evidence="5">
    <location>
        <position position="229"/>
    </location>
</feature>
<dbReference type="SUPFAM" id="SSF49879">
    <property type="entry name" value="SMAD/FHA domain"/>
    <property type="match status" value="1"/>
</dbReference>
<dbReference type="Pfam" id="PF00498">
    <property type="entry name" value="FHA"/>
    <property type="match status" value="1"/>
</dbReference>
<feature type="domain" description="Protein kinase" evidence="4">
    <location>
        <begin position="167"/>
        <end position="229"/>
    </location>
</feature>
<feature type="non-terminal residue" evidence="5">
    <location>
        <position position="1"/>
    </location>
</feature>
<dbReference type="SMART" id="SM00240">
    <property type="entry name" value="FHA"/>
    <property type="match status" value="1"/>
</dbReference>
<keyword evidence="2" id="KW-0067">ATP-binding</keyword>
<keyword evidence="2" id="KW-0547">Nucleotide-binding</keyword>
<name>A0A9N9DXQ2_9GLOM</name>
<evidence type="ECO:0000256" key="1">
    <source>
        <dbReference type="ARBA" id="ARBA00005575"/>
    </source>
</evidence>
<protein>
    <submittedName>
        <fullName evidence="5">9729_t:CDS:1</fullName>
    </submittedName>
</protein>
<dbReference type="InterPro" id="IPR011009">
    <property type="entry name" value="Kinase-like_dom_sf"/>
</dbReference>
<evidence type="ECO:0000259" key="4">
    <source>
        <dbReference type="PROSITE" id="PS50011"/>
    </source>
</evidence>
<comment type="similarity">
    <text evidence="1">Belongs to the protein kinase superfamily. CAMK Ser/Thr protein kinase family. CHEK2 subfamily.</text>
</comment>
<gene>
    <name evidence="5" type="ORF">POCULU_LOCUS10266</name>
</gene>
<dbReference type="EMBL" id="CAJVPJ010004962">
    <property type="protein sequence ID" value="CAG8657216.1"/>
    <property type="molecule type" value="Genomic_DNA"/>
</dbReference>
<dbReference type="AlphaFoldDB" id="A0A9N9DXQ2"/>